<dbReference type="Pfam" id="PF00149">
    <property type="entry name" value="Metallophos"/>
    <property type="match status" value="1"/>
</dbReference>
<dbReference type="GO" id="GO:0016791">
    <property type="term" value="F:phosphatase activity"/>
    <property type="evidence" value="ECO:0007669"/>
    <property type="project" value="TreeGrafter"/>
</dbReference>
<name>A0A558AN35_9PSEU</name>
<sequence>MLLAVFSDVHGNLPALERMLADAGAVDGYVCLGDTVNYGPWSNECVDLVDSLPNLVSLRGNHEDYFLRGEYGGSNELARMFFAFCSGTFDRLESLRRLDVEYRVNDIVFSHTIGDRYIFPDTPVELDSDRIIGHTHRQFLVRRPPFFLCNSGSVGQNRASIDVIDYLLVETGTRDVRLRQLSYDCRLIINEMKARHYPAECVAYYENKPRRR</sequence>
<dbReference type="EMBL" id="VJZA01000002">
    <property type="protein sequence ID" value="TVT25676.1"/>
    <property type="molecule type" value="Genomic_DNA"/>
</dbReference>
<dbReference type="PIRSF" id="PIRSF000883">
    <property type="entry name" value="Pesterase_MJ0912"/>
    <property type="match status" value="1"/>
</dbReference>
<dbReference type="AlphaFoldDB" id="A0A558AN35"/>
<dbReference type="InterPro" id="IPR006186">
    <property type="entry name" value="Ser/Thr-sp_prot-phosphatase"/>
</dbReference>
<evidence type="ECO:0000313" key="3">
    <source>
        <dbReference type="Proteomes" id="UP000318578"/>
    </source>
</evidence>
<proteinExistence type="predicted"/>
<dbReference type="Gene3D" id="3.60.21.10">
    <property type="match status" value="1"/>
</dbReference>
<dbReference type="GO" id="GO:0005737">
    <property type="term" value="C:cytoplasm"/>
    <property type="evidence" value="ECO:0007669"/>
    <property type="project" value="TreeGrafter"/>
</dbReference>
<dbReference type="InterPro" id="IPR011152">
    <property type="entry name" value="Pesterase_MJ0912"/>
</dbReference>
<dbReference type="InterPro" id="IPR004843">
    <property type="entry name" value="Calcineurin-like_PHP"/>
</dbReference>
<evidence type="ECO:0000313" key="2">
    <source>
        <dbReference type="EMBL" id="TVT25676.1"/>
    </source>
</evidence>
<keyword evidence="3" id="KW-1185">Reference proteome</keyword>
<dbReference type="SUPFAM" id="SSF56300">
    <property type="entry name" value="Metallo-dependent phosphatases"/>
    <property type="match status" value="1"/>
</dbReference>
<dbReference type="Proteomes" id="UP000318578">
    <property type="component" value="Unassembled WGS sequence"/>
</dbReference>
<organism evidence="2 3">
    <name type="scientific">Amycolatopsis acidiphila</name>
    <dbReference type="NCBI Taxonomy" id="715473"/>
    <lineage>
        <taxon>Bacteria</taxon>
        <taxon>Bacillati</taxon>
        <taxon>Actinomycetota</taxon>
        <taxon>Actinomycetes</taxon>
        <taxon>Pseudonocardiales</taxon>
        <taxon>Pseudonocardiaceae</taxon>
        <taxon>Amycolatopsis</taxon>
    </lineage>
</organism>
<dbReference type="PANTHER" id="PTHR42850:SF2">
    <property type="entry name" value="BLL5683 PROTEIN"/>
    <property type="match status" value="1"/>
</dbReference>
<dbReference type="PROSITE" id="PS00125">
    <property type="entry name" value="SER_THR_PHOSPHATASE"/>
    <property type="match status" value="1"/>
</dbReference>
<dbReference type="InterPro" id="IPR050126">
    <property type="entry name" value="Ap4A_hydrolase"/>
</dbReference>
<accession>A0A558AN35</accession>
<dbReference type="OrthoDB" id="9813918at2"/>
<gene>
    <name evidence="2" type="ORF">FNH06_02440</name>
</gene>
<feature type="domain" description="Serine/threonine specific protein phosphatases" evidence="1">
    <location>
        <begin position="58"/>
        <end position="63"/>
    </location>
</feature>
<dbReference type="RefSeq" id="WP_144632912.1">
    <property type="nucleotide sequence ID" value="NZ_BNAX01000021.1"/>
</dbReference>
<evidence type="ECO:0000259" key="1">
    <source>
        <dbReference type="PROSITE" id="PS00125"/>
    </source>
</evidence>
<reference evidence="2 3" key="1">
    <citation type="submission" date="2019-07" db="EMBL/GenBank/DDBJ databases">
        <title>New species of Amycolatopsis and Streptomyces.</title>
        <authorList>
            <person name="Duangmal K."/>
            <person name="Teo W.F.A."/>
            <person name="Lipun K."/>
        </authorList>
    </citation>
    <scope>NUCLEOTIDE SEQUENCE [LARGE SCALE GENOMIC DNA]</scope>
    <source>
        <strain evidence="2 3">JCM 30562</strain>
    </source>
</reference>
<dbReference type="PANTHER" id="PTHR42850">
    <property type="entry name" value="METALLOPHOSPHOESTERASE"/>
    <property type="match status" value="1"/>
</dbReference>
<protein>
    <submittedName>
        <fullName evidence="2">Metallophosphoesterase</fullName>
    </submittedName>
</protein>
<comment type="caution">
    <text evidence="2">The sequence shown here is derived from an EMBL/GenBank/DDBJ whole genome shotgun (WGS) entry which is preliminary data.</text>
</comment>
<dbReference type="InterPro" id="IPR029052">
    <property type="entry name" value="Metallo-depent_PP-like"/>
</dbReference>